<dbReference type="CDD" id="cd00761">
    <property type="entry name" value="Glyco_tranf_GTA_type"/>
    <property type="match status" value="1"/>
</dbReference>
<dbReference type="InterPro" id="IPR001173">
    <property type="entry name" value="Glyco_trans_2-like"/>
</dbReference>
<dbReference type="Pfam" id="PF00535">
    <property type="entry name" value="Glycos_transf_2"/>
    <property type="match status" value="1"/>
</dbReference>
<reference evidence="3" key="1">
    <citation type="journal article" date="2020" name="Nature">
        <title>Giant virus diversity and host interactions through global metagenomics.</title>
        <authorList>
            <person name="Schulz F."/>
            <person name="Roux S."/>
            <person name="Paez-Espino D."/>
            <person name="Jungbluth S."/>
            <person name="Walsh D.A."/>
            <person name="Denef V.J."/>
            <person name="McMahon K.D."/>
            <person name="Konstantinidis K.T."/>
            <person name="Eloe-Fadrosh E.A."/>
            <person name="Kyrpides N.C."/>
            <person name="Woyke T."/>
        </authorList>
    </citation>
    <scope>NUCLEOTIDE SEQUENCE</scope>
    <source>
        <strain evidence="3">GVMAG-M-3300027736-24</strain>
    </source>
</reference>
<sequence length="338" mass="39535">MLKKNNLPRVSICTPTFNRRPFFKGIIQSVVTQKYPKELIEWVIVDDGTDKIEDLVSTIPFVKYFKLTEKMPLGKKRNYMHNMCSFKNDDDIIVYMDDDDYYPPNRVSHAVDKLIHSKALCAGSSELYIWFNTLNKMYKFGPYGPNHSTAGTFAFKRALLKDTHYEDDAVLAEEKYFLKNYTVPFVQLDPLSTILVFSHEQNTFDKRKLIDPANKMCSESNLKVKTFIKNIDMQKFYMDEIDTLLKEYEPGNIKYKPDVLKEIERRETEKSNNSNSLQFAVKNPDGTNKIIPPSEILNVLKFKTEEVSKLRNELDIKNEQLRKLLTVIKEKNLQSFFI</sequence>
<feature type="domain" description="Glycosyltransferase 2-like" evidence="2">
    <location>
        <begin position="11"/>
        <end position="139"/>
    </location>
</feature>
<organism evidence="3">
    <name type="scientific">viral metagenome</name>
    <dbReference type="NCBI Taxonomy" id="1070528"/>
    <lineage>
        <taxon>unclassified sequences</taxon>
        <taxon>metagenomes</taxon>
        <taxon>organismal metagenomes</taxon>
    </lineage>
</organism>
<protein>
    <recommendedName>
        <fullName evidence="2">Glycosyltransferase 2-like domain-containing protein</fullName>
    </recommendedName>
</protein>
<dbReference type="EMBL" id="MN740427">
    <property type="protein sequence ID" value="QHU05922.1"/>
    <property type="molecule type" value="Genomic_DNA"/>
</dbReference>
<dbReference type="InterPro" id="IPR029044">
    <property type="entry name" value="Nucleotide-diphossugar_trans"/>
</dbReference>
<accession>A0A6C0JJV9</accession>
<proteinExistence type="predicted"/>
<feature type="coiled-coil region" evidence="1">
    <location>
        <begin position="300"/>
        <end position="331"/>
    </location>
</feature>
<evidence type="ECO:0000259" key="2">
    <source>
        <dbReference type="Pfam" id="PF00535"/>
    </source>
</evidence>
<dbReference type="PANTHER" id="PTHR22916">
    <property type="entry name" value="GLYCOSYLTRANSFERASE"/>
    <property type="match status" value="1"/>
</dbReference>
<evidence type="ECO:0000256" key="1">
    <source>
        <dbReference type="SAM" id="Coils"/>
    </source>
</evidence>
<dbReference type="AlphaFoldDB" id="A0A6C0JJV9"/>
<name>A0A6C0JJV9_9ZZZZ</name>
<dbReference type="SUPFAM" id="SSF53448">
    <property type="entry name" value="Nucleotide-diphospho-sugar transferases"/>
    <property type="match status" value="1"/>
</dbReference>
<keyword evidence="1" id="KW-0175">Coiled coil</keyword>
<evidence type="ECO:0000313" key="3">
    <source>
        <dbReference type="EMBL" id="QHU05922.1"/>
    </source>
</evidence>
<dbReference type="Gene3D" id="3.90.550.10">
    <property type="entry name" value="Spore Coat Polysaccharide Biosynthesis Protein SpsA, Chain A"/>
    <property type="match status" value="1"/>
</dbReference>